<dbReference type="PROSITE" id="PS51450">
    <property type="entry name" value="LRR"/>
    <property type="match status" value="1"/>
</dbReference>
<evidence type="ECO:0000256" key="1">
    <source>
        <dbReference type="ARBA" id="ARBA00004496"/>
    </source>
</evidence>
<accession>A0AAW0NW19</accession>
<evidence type="ECO:0000256" key="4">
    <source>
        <dbReference type="ARBA" id="ARBA00022723"/>
    </source>
</evidence>
<dbReference type="SMART" id="SM00368">
    <property type="entry name" value="LRR_RI"/>
    <property type="match status" value="3"/>
</dbReference>
<dbReference type="SMART" id="SM00449">
    <property type="entry name" value="SPRY"/>
    <property type="match status" value="1"/>
</dbReference>
<dbReference type="InterPro" id="IPR041075">
    <property type="entry name" value="NOD1/2_WH"/>
</dbReference>
<dbReference type="GO" id="GO:0005524">
    <property type="term" value="F:ATP binding"/>
    <property type="evidence" value="ECO:0007669"/>
    <property type="project" value="UniProtKB-KW"/>
</dbReference>
<dbReference type="SUPFAM" id="SSF49899">
    <property type="entry name" value="Concanavalin A-like lectins/glucanases"/>
    <property type="match status" value="1"/>
</dbReference>
<dbReference type="CDD" id="cd16449">
    <property type="entry name" value="RING-HC"/>
    <property type="match status" value="1"/>
</dbReference>
<dbReference type="InterPro" id="IPR001611">
    <property type="entry name" value="Leu-rich_rpt"/>
</dbReference>
<evidence type="ECO:0000313" key="15">
    <source>
        <dbReference type="EMBL" id="KAK7909984.1"/>
    </source>
</evidence>
<evidence type="ECO:0000259" key="13">
    <source>
        <dbReference type="PROSITE" id="PS50188"/>
    </source>
</evidence>
<dbReference type="Pfam" id="PF17776">
    <property type="entry name" value="NLRC4_HD2"/>
    <property type="match status" value="1"/>
</dbReference>
<dbReference type="SUPFAM" id="SSF52047">
    <property type="entry name" value="RNI-like"/>
    <property type="match status" value="1"/>
</dbReference>
<dbReference type="InterPro" id="IPR001870">
    <property type="entry name" value="B30.2/SPRY"/>
</dbReference>
<dbReference type="InterPro" id="IPR007111">
    <property type="entry name" value="NACHT_NTPase"/>
</dbReference>
<keyword evidence="3" id="KW-0433">Leucine-rich repeat</keyword>
<keyword evidence="4" id="KW-0479">Metal-binding</keyword>
<dbReference type="InterPro" id="IPR013083">
    <property type="entry name" value="Znf_RING/FYVE/PHD"/>
</dbReference>
<comment type="caution">
    <text evidence="15">The sequence shown here is derived from an EMBL/GenBank/DDBJ whole genome shotgun (WGS) entry which is preliminary data.</text>
</comment>
<dbReference type="SMART" id="SM00184">
    <property type="entry name" value="RING"/>
    <property type="match status" value="1"/>
</dbReference>
<evidence type="ECO:0000259" key="14">
    <source>
        <dbReference type="PROSITE" id="PS50837"/>
    </source>
</evidence>
<dbReference type="InterPro" id="IPR017907">
    <property type="entry name" value="Znf_RING_CS"/>
</dbReference>
<dbReference type="Gene3D" id="3.80.10.10">
    <property type="entry name" value="Ribonuclease Inhibitor"/>
    <property type="match status" value="1"/>
</dbReference>
<evidence type="ECO:0000256" key="5">
    <source>
        <dbReference type="ARBA" id="ARBA00022737"/>
    </source>
</evidence>
<keyword evidence="16" id="KW-1185">Reference proteome</keyword>
<dbReference type="PROSITE" id="PS50089">
    <property type="entry name" value="ZF_RING_2"/>
    <property type="match status" value="1"/>
</dbReference>
<dbReference type="Pfam" id="PF13516">
    <property type="entry name" value="LRR_6"/>
    <property type="match status" value="2"/>
</dbReference>
<dbReference type="InterPro" id="IPR003877">
    <property type="entry name" value="SPRY_dom"/>
</dbReference>
<dbReference type="PANTHER" id="PTHR24106">
    <property type="entry name" value="NACHT, LRR AND CARD DOMAINS-CONTAINING"/>
    <property type="match status" value="1"/>
</dbReference>
<dbReference type="InterPro" id="IPR051261">
    <property type="entry name" value="NLR"/>
</dbReference>
<reference evidence="16" key="1">
    <citation type="submission" date="2024-04" db="EMBL/GenBank/DDBJ databases">
        <title>Salinicola lusitanus LLJ914,a marine bacterium isolated from the Okinawa Trough.</title>
        <authorList>
            <person name="Li J."/>
        </authorList>
    </citation>
    <scope>NUCLEOTIDE SEQUENCE [LARGE SCALE GENOMIC DNA]</scope>
</reference>
<dbReference type="InterPro" id="IPR041267">
    <property type="entry name" value="NLRP_HD2"/>
</dbReference>
<feature type="region of interest" description="Disordered" evidence="11">
    <location>
        <begin position="46"/>
        <end position="80"/>
    </location>
</feature>
<keyword evidence="7 10" id="KW-0863">Zinc-finger</keyword>
<evidence type="ECO:0000259" key="12">
    <source>
        <dbReference type="PROSITE" id="PS50089"/>
    </source>
</evidence>
<feature type="domain" description="RING-type" evidence="12">
    <location>
        <begin position="104"/>
        <end position="145"/>
    </location>
</feature>
<dbReference type="InterPro" id="IPR013320">
    <property type="entry name" value="ConA-like_dom_sf"/>
</dbReference>
<evidence type="ECO:0000256" key="9">
    <source>
        <dbReference type="ARBA" id="ARBA00022840"/>
    </source>
</evidence>
<dbReference type="PROSITE" id="PS00518">
    <property type="entry name" value="ZF_RING_1"/>
    <property type="match status" value="1"/>
</dbReference>
<dbReference type="InterPro" id="IPR001841">
    <property type="entry name" value="Znf_RING"/>
</dbReference>
<dbReference type="GO" id="GO:0005737">
    <property type="term" value="C:cytoplasm"/>
    <property type="evidence" value="ECO:0007669"/>
    <property type="project" value="UniProtKB-SubCell"/>
</dbReference>
<dbReference type="Pfam" id="PF00622">
    <property type="entry name" value="SPRY"/>
    <property type="match status" value="1"/>
</dbReference>
<evidence type="ECO:0000256" key="11">
    <source>
        <dbReference type="SAM" id="MobiDB-lite"/>
    </source>
</evidence>
<dbReference type="InterPro" id="IPR032675">
    <property type="entry name" value="LRR_dom_sf"/>
</dbReference>
<dbReference type="SUPFAM" id="SSF57850">
    <property type="entry name" value="RING/U-box"/>
    <property type="match status" value="1"/>
</dbReference>
<dbReference type="Proteomes" id="UP001460270">
    <property type="component" value="Unassembled WGS sequence"/>
</dbReference>
<sequence>MKSDDVVDVMQQEKPGSSSSLAFSNTGMAKTTASKAEIMYLLNPPKRHSKSSEMSLSDQSMGHPLTFQPEPKSVKSSGISLSDKSMGHPLTFQPEPKRPRILLCCVCEETIEDYLFLTCSHVVCTGCVTKGAESKVTVQFHCPQCGIKQRLALTSQALRLLTGNKQLSDLIEKLKNEMLNRFSIAKEGNGDDRSPLNHIYTSLSINFFKRPITSEHSTSRQANQDSQEVHLSDLFGSSTVIKTRTILTNGVAGIGKSFSVQKFIVDWAEDTAHKDVDFVFCLAFRTLNLVKHDTSFLQLLKDFHPALSDLDPQDLDRTKVIVILDGFDESRFQLDFKNTIRVTSVQKITSLSNLLLNLIQGNLLPAAQLWITSRPAAAHQIPGEYIHTVTEIHGFNDCQKKEYFRKRFKNKPDLAKMVISHVKSSQVLDSLCQIPIFCWMSSVLFEEVFGEEEQTGHPQTLTEMMAAFLYVQTKCSSRKYDKNPEKERTKLMKSKRGLFLKLGKLAFIHLLKNNLIFYEEDLKQCELDPKEATIKSGFFNLIHQEELHFLHQKVYFFVHLTMQEFFAALYVYDCLTSKKIWAPELYAFLDLQSESHQSLVFDLLKLSVDKVLERNSGHLYFFQRFLHGLLLESNQRFIWGLLVPLESSEDTVRKMLVHLKTIRRKTVSPDACINIFQIMVEMGDTKISEEIQEYLKSEDRTRVQLTPLHCSALAFTMQVSNSVLEELDLKSYNTSEEGRRRLIPAVRSCCKANLSGCRVTEALLKPLSVALAFRHSSLRDLNLSNNDLRDPGVQLLCEGLSCPACKLNVLRLSGCLVTEKGCGFLISALKSNPLHLKELDLSYNHLEESGEKALSDLKRDPQFSHLQIDMSNGGIHRMTPGLKKYLCNLTWDSKSAGREVKFSDEDRSVSRSEKGPDFVLVCGKQGLSGRCYWEIDTSEPFNIGVTYWSRELKEAEFRLGQNEKSWCFVCSAEGCYALHNNKSFPVSPAHSSRSSRLAIYLDHPSGVLSFYRISAERRIQMYTFREKFTDILFAAAELRMNSSARFYHQQIRQEPLT</sequence>
<dbReference type="InterPro" id="IPR027417">
    <property type="entry name" value="P-loop_NTPase"/>
</dbReference>
<proteinExistence type="predicted"/>
<keyword evidence="9" id="KW-0067">ATP-binding</keyword>
<evidence type="ECO:0000256" key="10">
    <source>
        <dbReference type="PROSITE-ProRule" id="PRU00175"/>
    </source>
</evidence>
<feature type="domain" description="B30.2/SPRY" evidence="13">
    <location>
        <begin position="869"/>
        <end position="1056"/>
    </location>
</feature>
<dbReference type="Pfam" id="PF17779">
    <property type="entry name" value="WHD_NOD2"/>
    <property type="match status" value="1"/>
</dbReference>
<evidence type="ECO:0000256" key="8">
    <source>
        <dbReference type="ARBA" id="ARBA00022833"/>
    </source>
</evidence>
<protein>
    <submittedName>
        <fullName evidence="15">Uncharacterized protein</fullName>
    </submittedName>
</protein>
<evidence type="ECO:0000256" key="6">
    <source>
        <dbReference type="ARBA" id="ARBA00022741"/>
    </source>
</evidence>
<keyword evidence="6" id="KW-0547">Nucleotide-binding</keyword>
<dbReference type="Gene3D" id="3.30.40.10">
    <property type="entry name" value="Zinc/RING finger domain, C3HC4 (zinc finger)"/>
    <property type="match status" value="1"/>
</dbReference>
<evidence type="ECO:0000313" key="16">
    <source>
        <dbReference type="Proteomes" id="UP001460270"/>
    </source>
</evidence>
<evidence type="ECO:0000256" key="2">
    <source>
        <dbReference type="ARBA" id="ARBA00022490"/>
    </source>
</evidence>
<dbReference type="EMBL" id="JBBPFD010000010">
    <property type="protein sequence ID" value="KAK7909984.1"/>
    <property type="molecule type" value="Genomic_DNA"/>
</dbReference>
<name>A0AAW0NW19_9GOBI</name>
<comment type="subcellular location">
    <subcellularLocation>
        <location evidence="1">Cytoplasm</location>
    </subcellularLocation>
</comment>
<feature type="domain" description="NACHT" evidence="14">
    <location>
        <begin position="244"/>
        <end position="377"/>
    </location>
</feature>
<dbReference type="Gene3D" id="3.40.50.300">
    <property type="entry name" value="P-loop containing nucleotide triphosphate hydrolases"/>
    <property type="match status" value="1"/>
</dbReference>
<dbReference type="InterPro" id="IPR043136">
    <property type="entry name" value="B30.2/SPRY_sf"/>
</dbReference>
<evidence type="ECO:0000256" key="3">
    <source>
        <dbReference type="ARBA" id="ARBA00022614"/>
    </source>
</evidence>
<organism evidence="15 16">
    <name type="scientific">Mugilogobius chulae</name>
    <name type="common">yellowstripe goby</name>
    <dbReference type="NCBI Taxonomy" id="88201"/>
    <lineage>
        <taxon>Eukaryota</taxon>
        <taxon>Metazoa</taxon>
        <taxon>Chordata</taxon>
        <taxon>Craniata</taxon>
        <taxon>Vertebrata</taxon>
        <taxon>Euteleostomi</taxon>
        <taxon>Actinopterygii</taxon>
        <taxon>Neopterygii</taxon>
        <taxon>Teleostei</taxon>
        <taxon>Neoteleostei</taxon>
        <taxon>Acanthomorphata</taxon>
        <taxon>Gobiaria</taxon>
        <taxon>Gobiiformes</taxon>
        <taxon>Gobioidei</taxon>
        <taxon>Gobiidae</taxon>
        <taxon>Gobionellinae</taxon>
        <taxon>Mugilogobius</taxon>
    </lineage>
</organism>
<keyword evidence="5" id="KW-0677">Repeat</keyword>
<dbReference type="Pfam" id="PF05729">
    <property type="entry name" value="NACHT"/>
    <property type="match status" value="1"/>
</dbReference>
<dbReference type="GO" id="GO:0008270">
    <property type="term" value="F:zinc ion binding"/>
    <property type="evidence" value="ECO:0007669"/>
    <property type="project" value="UniProtKB-KW"/>
</dbReference>
<feature type="compositionally biased region" description="Polar residues" evidence="11">
    <location>
        <begin position="14"/>
        <end position="26"/>
    </location>
</feature>
<gene>
    <name evidence="15" type="ORF">WMY93_014668</name>
</gene>
<evidence type="ECO:0000256" key="7">
    <source>
        <dbReference type="ARBA" id="ARBA00022771"/>
    </source>
</evidence>
<keyword evidence="8" id="KW-0862">Zinc</keyword>
<dbReference type="PROSITE" id="PS50837">
    <property type="entry name" value="NACHT"/>
    <property type="match status" value="1"/>
</dbReference>
<dbReference type="PROSITE" id="PS50188">
    <property type="entry name" value="B302_SPRY"/>
    <property type="match status" value="1"/>
</dbReference>
<keyword evidence="2" id="KW-0963">Cytoplasm</keyword>
<dbReference type="Gene3D" id="2.60.120.920">
    <property type="match status" value="1"/>
</dbReference>
<feature type="region of interest" description="Disordered" evidence="11">
    <location>
        <begin position="1"/>
        <end position="26"/>
    </location>
</feature>
<dbReference type="AlphaFoldDB" id="A0AAW0NW19"/>